<dbReference type="PANTHER" id="PTHR12652:SF50">
    <property type="entry name" value="PEROXIN 11"/>
    <property type="match status" value="1"/>
</dbReference>
<dbReference type="AlphaFoldDB" id="A0A427Y8F2"/>
<dbReference type="GO" id="GO:0005778">
    <property type="term" value="C:peroxisomal membrane"/>
    <property type="evidence" value="ECO:0007669"/>
    <property type="project" value="UniProtKB-SubCell"/>
</dbReference>
<reference evidence="7 8" key="1">
    <citation type="submission" date="2018-11" db="EMBL/GenBank/DDBJ databases">
        <title>Genome sequence of Saitozyma podzolica DSM 27192.</title>
        <authorList>
            <person name="Aliyu H."/>
            <person name="Gorte O."/>
            <person name="Ochsenreither K."/>
        </authorList>
    </citation>
    <scope>NUCLEOTIDE SEQUENCE [LARGE SCALE GENOMIC DNA]</scope>
    <source>
        <strain evidence="7 8">DSM 27192</strain>
    </source>
</reference>
<dbReference type="PANTHER" id="PTHR12652">
    <property type="entry name" value="PEROXISOMAL BIOGENESIS FACTOR 11"/>
    <property type="match status" value="1"/>
</dbReference>
<dbReference type="EMBL" id="RSCD01000017">
    <property type="protein sequence ID" value="RSH87402.1"/>
    <property type="molecule type" value="Genomic_DNA"/>
</dbReference>
<dbReference type="STRING" id="1890683.A0A427Y8F2"/>
<name>A0A427Y8F2_9TREE</name>
<evidence type="ECO:0000313" key="8">
    <source>
        <dbReference type="Proteomes" id="UP000279259"/>
    </source>
</evidence>
<evidence type="ECO:0000256" key="1">
    <source>
        <dbReference type="ARBA" id="ARBA00022593"/>
    </source>
</evidence>
<keyword evidence="6" id="KW-1133">Transmembrane helix</keyword>
<feature type="transmembrane region" description="Helical" evidence="6">
    <location>
        <begin position="145"/>
        <end position="164"/>
    </location>
</feature>
<protein>
    <submittedName>
        <fullName evidence="7">Peroxisomal membrane protein PMP27</fullName>
    </submittedName>
</protein>
<comment type="caution">
    <text evidence="7">The sequence shown here is derived from an EMBL/GenBank/DDBJ whole genome shotgun (WGS) entry which is preliminary data.</text>
</comment>
<proteinExistence type="predicted"/>
<evidence type="ECO:0000256" key="5">
    <source>
        <dbReference type="SAM" id="MobiDB-lite"/>
    </source>
</evidence>
<evidence type="ECO:0000256" key="4">
    <source>
        <dbReference type="ARBA" id="ARBA00046271"/>
    </source>
</evidence>
<evidence type="ECO:0000256" key="6">
    <source>
        <dbReference type="SAM" id="Phobius"/>
    </source>
</evidence>
<organism evidence="7 8">
    <name type="scientific">Saitozyma podzolica</name>
    <dbReference type="NCBI Taxonomy" id="1890683"/>
    <lineage>
        <taxon>Eukaryota</taxon>
        <taxon>Fungi</taxon>
        <taxon>Dikarya</taxon>
        <taxon>Basidiomycota</taxon>
        <taxon>Agaricomycotina</taxon>
        <taxon>Tremellomycetes</taxon>
        <taxon>Tremellales</taxon>
        <taxon>Trimorphomycetaceae</taxon>
        <taxon>Saitozyma</taxon>
    </lineage>
</organism>
<sequence length="271" mass="30297">MSSLAASVILHPKLSQGLALLATTIGRDKVYRLIQYLARLITWSLLKRGDTDAAARWEGLKNGLAMGRRILRLFRPAEFMQSAMVLAEKPISSLHGAGQLAHVAQIARQVGYAGFFSFDMMVWLGSIRFLRYDKDKVARFQKLSFQFWLFGILSSLTSTTASLVKLRADSRRFALSTEMARREAAGEGKTGEDRTRAEEERREKGRALLAQRQQILSQLIMDSCDVWIPATNLGFTSLNEGVLGALGATTSYMALQKLWIKHESAAKRKRA</sequence>
<keyword evidence="6" id="KW-0812">Transmembrane</keyword>
<evidence type="ECO:0000256" key="3">
    <source>
        <dbReference type="ARBA" id="ARBA00023140"/>
    </source>
</evidence>
<gene>
    <name evidence="7" type="primary">PEX11</name>
    <name evidence="7" type="ORF">EHS25_003312</name>
</gene>
<dbReference type="Pfam" id="PF05648">
    <property type="entry name" value="PEX11"/>
    <property type="match status" value="1"/>
</dbReference>
<comment type="subcellular location">
    <subcellularLocation>
        <location evidence="4">Peroxisome membrane</location>
    </subcellularLocation>
</comment>
<dbReference type="OrthoDB" id="411017at2759"/>
<evidence type="ECO:0000256" key="2">
    <source>
        <dbReference type="ARBA" id="ARBA00023136"/>
    </source>
</evidence>
<accession>A0A427Y8F2</accession>
<feature type="region of interest" description="Disordered" evidence="5">
    <location>
        <begin position="180"/>
        <end position="203"/>
    </location>
</feature>
<dbReference type="InterPro" id="IPR008733">
    <property type="entry name" value="PEX11"/>
</dbReference>
<keyword evidence="1" id="KW-0962">Peroxisome biogenesis</keyword>
<keyword evidence="8" id="KW-1185">Reference proteome</keyword>
<keyword evidence="2 6" id="KW-0472">Membrane</keyword>
<evidence type="ECO:0000313" key="7">
    <source>
        <dbReference type="EMBL" id="RSH87402.1"/>
    </source>
</evidence>
<feature type="transmembrane region" description="Helical" evidence="6">
    <location>
        <begin position="110"/>
        <end position="130"/>
    </location>
</feature>
<keyword evidence="3" id="KW-0576">Peroxisome</keyword>
<dbReference type="GO" id="GO:0016559">
    <property type="term" value="P:peroxisome fission"/>
    <property type="evidence" value="ECO:0007669"/>
    <property type="project" value="InterPro"/>
</dbReference>
<dbReference type="Proteomes" id="UP000279259">
    <property type="component" value="Unassembled WGS sequence"/>
</dbReference>